<dbReference type="GO" id="GO:0006281">
    <property type="term" value="P:DNA repair"/>
    <property type="evidence" value="ECO:0007669"/>
    <property type="project" value="UniProtKB-KW"/>
</dbReference>
<dbReference type="PANTHER" id="PTHR43152:SF3">
    <property type="entry name" value="UVRABC SYSTEM PROTEIN A"/>
    <property type="match status" value="1"/>
</dbReference>
<evidence type="ECO:0000256" key="5">
    <source>
        <dbReference type="ARBA" id="ARBA00022763"/>
    </source>
</evidence>
<dbReference type="Gene3D" id="1.20.1580.10">
    <property type="entry name" value="ABC transporter ATPase like domain"/>
    <property type="match status" value="2"/>
</dbReference>
<feature type="domain" description="ABC transporter" evidence="14">
    <location>
        <begin position="5"/>
        <end position="437"/>
    </location>
</feature>
<feature type="domain" description="ABC transporter" evidence="14">
    <location>
        <begin position="439"/>
        <end position="744"/>
    </location>
</feature>
<name>A0A7X2N2F7_9FIRM</name>
<keyword evidence="2" id="KW-0963">Cytoplasm</keyword>
<evidence type="ECO:0000256" key="3">
    <source>
        <dbReference type="ARBA" id="ARBA00022737"/>
    </source>
</evidence>
<evidence type="ECO:0000256" key="1">
    <source>
        <dbReference type="ARBA" id="ARBA00004496"/>
    </source>
</evidence>
<dbReference type="PROSITE" id="PS00211">
    <property type="entry name" value="ABC_TRANSPORTER_1"/>
    <property type="match status" value="2"/>
</dbReference>
<evidence type="ECO:0000256" key="11">
    <source>
        <dbReference type="ARBA" id="ARBA00038000"/>
    </source>
</evidence>
<dbReference type="PROSITE" id="PS50893">
    <property type="entry name" value="ABC_TRANSPORTER_2"/>
    <property type="match status" value="2"/>
</dbReference>
<evidence type="ECO:0000256" key="9">
    <source>
        <dbReference type="ARBA" id="ARBA00023125"/>
    </source>
</evidence>
<dbReference type="CDD" id="cd03270">
    <property type="entry name" value="ABC_UvrA_I"/>
    <property type="match status" value="1"/>
</dbReference>
<evidence type="ECO:0000256" key="10">
    <source>
        <dbReference type="ARBA" id="ARBA00023204"/>
    </source>
</evidence>
<dbReference type="InterPro" id="IPR003439">
    <property type="entry name" value="ABC_transporter-like_ATP-bd"/>
</dbReference>
<evidence type="ECO:0000256" key="4">
    <source>
        <dbReference type="ARBA" id="ARBA00022741"/>
    </source>
</evidence>
<keyword evidence="10" id="KW-0234">DNA repair</keyword>
<comment type="similarity">
    <text evidence="11">Belongs to the ABC transporter superfamily. UvrA family.</text>
</comment>
<dbReference type="Proteomes" id="UP000470082">
    <property type="component" value="Unassembled WGS sequence"/>
</dbReference>
<dbReference type="SUPFAM" id="SSF52540">
    <property type="entry name" value="P-loop containing nucleoside triphosphate hydrolases"/>
    <property type="match status" value="2"/>
</dbReference>
<keyword evidence="7" id="KW-0067">ATP-binding</keyword>
<dbReference type="InterPro" id="IPR017871">
    <property type="entry name" value="ABC_transporter-like_CS"/>
</dbReference>
<evidence type="ECO:0000256" key="2">
    <source>
        <dbReference type="ARBA" id="ARBA00022490"/>
    </source>
</evidence>
<evidence type="ECO:0000256" key="6">
    <source>
        <dbReference type="ARBA" id="ARBA00022769"/>
    </source>
</evidence>
<dbReference type="RefSeq" id="WP_154459649.1">
    <property type="nucleotide sequence ID" value="NZ_VUMM01000004.1"/>
</dbReference>
<dbReference type="GO" id="GO:0004518">
    <property type="term" value="F:nuclease activity"/>
    <property type="evidence" value="ECO:0007669"/>
    <property type="project" value="UniProtKB-KW"/>
</dbReference>
<dbReference type="InterPro" id="IPR027417">
    <property type="entry name" value="P-loop_NTPase"/>
</dbReference>
<dbReference type="AlphaFoldDB" id="A0A7X2N2F7"/>
<protein>
    <recommendedName>
        <fullName evidence="12">UvrABC system protein A</fullName>
    </recommendedName>
    <alternativeName>
        <fullName evidence="13">Excinuclease ABC subunit A</fullName>
    </alternativeName>
</protein>
<dbReference type="PANTHER" id="PTHR43152">
    <property type="entry name" value="UVRABC SYSTEM PROTEIN A"/>
    <property type="match status" value="1"/>
</dbReference>
<evidence type="ECO:0000313" key="16">
    <source>
        <dbReference type="Proteomes" id="UP000470082"/>
    </source>
</evidence>
<sequence>MIEPIKIRGLKQNNLKNISLDIPKNKIVVFTGVSGSGKSSIVFDTIAAESQRQMNETYSAWIRGRLPKYEKPNVEWIDNLNPSVIIDQSRLGGNARSTVGTISDMYSLLRLLFSRIGTPYVGPSSYFSFNNPNGMCPACAGIGKIMDLDMKNLINENHTYDEGIFNLPAFGVGNYYWKVYRRPEYFRINVPWKDLSQEEKNILLYGSKIKDGKRLDKKLEGVYNQFKRLVLMKGPQEQSDHTLKKIAKYLYECQCPECKGKRLNQTTLSCKINGYTIHDMCEMEFSRLREELDKIKDERAKSIIDQLKASLNRMIDIGLPYLFMNRESSTLSGGEAQRLKLVRYMGSSLCGMIYIFDEPSTGMHPRDVYRMVQLLKNLRDKGNTVLVVEHDKDIIRIADEVIDIGPLAGKNGGQILFQGSYENLRISGTKTGNALSSEIKIKENVRQPKGFLPIRNANIHNLKNVDVDIPLGVMLVVTGVAGSGKSSLIREVFAKQYADQVVLIDQSAVSATGRSTVCTFLGFFDEIRNVFASQMGAPKSLFTFNGKGACPHCKGRGMITTELVFMEPVTTVCEYCNGTRYSEESLKHTVHGKTIVDVLNMSVEEAYPFFSDNKKISGMLEALIEVGLSYISLGQPLSTFSGGERQRVKLAQNIKKKGNIYILDEPTTGLHPADIEKVVDILEGFVQRGNTVIVIEHNTDVMKLADFIIDIGPDGGTKGGEVVFTGTPKEMIESGKTITAEYLRK</sequence>
<dbReference type="InterPro" id="IPR003593">
    <property type="entry name" value="AAA+_ATPase"/>
</dbReference>
<evidence type="ECO:0000313" key="15">
    <source>
        <dbReference type="EMBL" id="MSS01181.1"/>
    </source>
</evidence>
<dbReference type="EMBL" id="VUMM01000004">
    <property type="protein sequence ID" value="MSS01181.1"/>
    <property type="molecule type" value="Genomic_DNA"/>
</dbReference>
<evidence type="ECO:0000259" key="14">
    <source>
        <dbReference type="PROSITE" id="PS50893"/>
    </source>
</evidence>
<comment type="caution">
    <text evidence="15">The sequence shown here is derived from an EMBL/GenBank/DDBJ whole genome shotgun (WGS) entry which is preliminary data.</text>
</comment>
<dbReference type="SMART" id="SM00382">
    <property type="entry name" value="AAA"/>
    <property type="match status" value="2"/>
</dbReference>
<dbReference type="Gene3D" id="1.10.8.280">
    <property type="entry name" value="ABC transporter ATPase domain-like"/>
    <property type="match status" value="1"/>
</dbReference>
<dbReference type="Pfam" id="PF00005">
    <property type="entry name" value="ABC_tran"/>
    <property type="match status" value="1"/>
</dbReference>
<keyword evidence="3" id="KW-0677">Repeat</keyword>
<evidence type="ECO:0000256" key="13">
    <source>
        <dbReference type="ARBA" id="ARBA00042156"/>
    </source>
</evidence>
<dbReference type="GO" id="GO:0003677">
    <property type="term" value="F:DNA binding"/>
    <property type="evidence" value="ECO:0007669"/>
    <property type="project" value="UniProtKB-KW"/>
</dbReference>
<dbReference type="GO" id="GO:0005737">
    <property type="term" value="C:cytoplasm"/>
    <property type="evidence" value="ECO:0007669"/>
    <property type="project" value="UniProtKB-SubCell"/>
</dbReference>
<accession>A0A7X2N2F7</accession>
<dbReference type="Gene3D" id="3.40.50.300">
    <property type="entry name" value="P-loop containing nucleotide triphosphate hydrolases"/>
    <property type="match status" value="2"/>
</dbReference>
<keyword evidence="6" id="KW-0228">DNA excision</keyword>
<dbReference type="GO" id="GO:0005524">
    <property type="term" value="F:ATP binding"/>
    <property type="evidence" value="ECO:0007669"/>
    <property type="project" value="UniProtKB-KW"/>
</dbReference>
<dbReference type="GO" id="GO:0016887">
    <property type="term" value="F:ATP hydrolysis activity"/>
    <property type="evidence" value="ECO:0007669"/>
    <property type="project" value="InterPro"/>
</dbReference>
<evidence type="ECO:0000256" key="12">
    <source>
        <dbReference type="ARBA" id="ARBA00039316"/>
    </source>
</evidence>
<evidence type="ECO:0000256" key="8">
    <source>
        <dbReference type="ARBA" id="ARBA00022881"/>
    </source>
</evidence>
<keyword evidence="9" id="KW-0238">DNA-binding</keyword>
<reference evidence="15 16" key="1">
    <citation type="submission" date="2019-08" db="EMBL/GenBank/DDBJ databases">
        <title>In-depth cultivation of the pig gut microbiome towards novel bacterial diversity and tailored functional studies.</title>
        <authorList>
            <person name="Wylensek D."/>
            <person name="Hitch T.C.A."/>
            <person name="Clavel T."/>
        </authorList>
    </citation>
    <scope>NUCLEOTIDE SEQUENCE [LARGE SCALE GENOMIC DNA]</scope>
    <source>
        <strain evidence="15 16">LKV-178-WT-2G</strain>
    </source>
</reference>
<organism evidence="15 16">
    <name type="scientific">Floccifex porci</name>
    <dbReference type="NCBI Taxonomy" id="2606629"/>
    <lineage>
        <taxon>Bacteria</taxon>
        <taxon>Bacillati</taxon>
        <taxon>Bacillota</taxon>
        <taxon>Erysipelotrichia</taxon>
        <taxon>Erysipelotrichales</taxon>
        <taxon>Erysipelotrichaceae</taxon>
        <taxon>Floccifex</taxon>
    </lineage>
</organism>
<proteinExistence type="inferred from homology"/>
<gene>
    <name evidence="15" type="ORF">FYJ50_03515</name>
</gene>
<keyword evidence="4" id="KW-0547">Nucleotide-binding</keyword>
<keyword evidence="16" id="KW-1185">Reference proteome</keyword>
<comment type="subcellular location">
    <subcellularLocation>
        <location evidence="1">Cytoplasm</location>
    </subcellularLocation>
</comment>
<keyword evidence="5" id="KW-0227">DNA damage</keyword>
<evidence type="ECO:0000256" key="7">
    <source>
        <dbReference type="ARBA" id="ARBA00022840"/>
    </source>
</evidence>
<keyword evidence="8" id="KW-0267">Excision nuclease</keyword>